<accession>A0A5P0ZU90</accession>
<sequence>MNNNYIAVIIEGGAEKSIINVLLDHHLLKFDRNEMLEEDVIRERNGRTFAREHLTFGFQNNQISILRILDSHNEKFKIPKAYQRLISSITNLYTSPEIEMLFIVSNGDFDAFKNRKADKSGKKLSAHNWCKSHYKNMNNLKSPDFVYDYWNNQPDELVRTIKLYSRKCNYPFQNTLASILK</sequence>
<dbReference type="AlphaFoldDB" id="A0A5P0ZU90"/>
<name>A0A5P0ZU90_9LACO</name>
<dbReference type="GO" id="GO:0032259">
    <property type="term" value="P:methylation"/>
    <property type="evidence" value="ECO:0007669"/>
    <property type="project" value="UniProtKB-KW"/>
</dbReference>
<dbReference type="OrthoDB" id="1664716at2"/>
<gene>
    <name evidence="2" type="ORF">FHL05_01530</name>
    <name evidence="1" type="ORF">FHL06_07870</name>
</gene>
<dbReference type="EMBL" id="VDFP01000014">
    <property type="protein sequence ID" value="MQS76298.1"/>
    <property type="molecule type" value="Genomic_DNA"/>
</dbReference>
<dbReference type="EMBL" id="VDFO01000004">
    <property type="protein sequence ID" value="MQS96571.1"/>
    <property type="molecule type" value="Genomic_DNA"/>
</dbReference>
<evidence type="ECO:0000313" key="4">
    <source>
        <dbReference type="Proteomes" id="UP000414364"/>
    </source>
</evidence>
<dbReference type="RefSeq" id="WP_153385692.1">
    <property type="nucleotide sequence ID" value="NZ_VDFO01000004.1"/>
</dbReference>
<reference evidence="3 4" key="1">
    <citation type="journal article" date="2019" name="Syst. Appl. Microbiol.">
        <title>Polyphasic characterization of two novel Lactobacillus spp. isolated from blown salami packages: Description of Lactobacillus halodurans sp. nov. and Lactobacillus salsicarnum sp. nov.</title>
        <authorList>
            <person name="Schuster J.A."/>
            <person name="Klingl A."/>
            <person name="Vogel R.F."/>
            <person name="Ehrmann M.A."/>
        </authorList>
    </citation>
    <scope>NUCLEOTIDE SEQUENCE [LARGE SCALE GENOMIC DNA]</scope>
    <source>
        <strain evidence="2 3">TMW 1.1920</strain>
        <strain evidence="1 4">TMW 1.2172</strain>
    </source>
</reference>
<organism evidence="2 3">
    <name type="scientific">Companilactobacillus halodurans</name>
    <dbReference type="NCBI Taxonomy" id="2584183"/>
    <lineage>
        <taxon>Bacteria</taxon>
        <taxon>Bacillati</taxon>
        <taxon>Bacillota</taxon>
        <taxon>Bacilli</taxon>
        <taxon>Lactobacillales</taxon>
        <taxon>Lactobacillaceae</taxon>
        <taxon>Companilactobacillus</taxon>
    </lineage>
</organism>
<protein>
    <submittedName>
        <fullName evidence="2">N-6 DNA methylase</fullName>
    </submittedName>
</protein>
<keyword evidence="2" id="KW-0808">Transferase</keyword>
<keyword evidence="2" id="KW-0489">Methyltransferase</keyword>
<dbReference type="GO" id="GO:0008168">
    <property type="term" value="F:methyltransferase activity"/>
    <property type="evidence" value="ECO:0007669"/>
    <property type="project" value="UniProtKB-KW"/>
</dbReference>
<keyword evidence="3" id="KW-1185">Reference proteome</keyword>
<evidence type="ECO:0000313" key="2">
    <source>
        <dbReference type="EMBL" id="MQS96571.1"/>
    </source>
</evidence>
<evidence type="ECO:0000313" key="1">
    <source>
        <dbReference type="EMBL" id="MQS76298.1"/>
    </source>
</evidence>
<dbReference type="Proteomes" id="UP000414364">
    <property type="component" value="Unassembled WGS sequence"/>
</dbReference>
<dbReference type="Proteomes" id="UP000371423">
    <property type="component" value="Unassembled WGS sequence"/>
</dbReference>
<evidence type="ECO:0000313" key="3">
    <source>
        <dbReference type="Proteomes" id="UP000371423"/>
    </source>
</evidence>
<proteinExistence type="predicted"/>
<comment type="caution">
    <text evidence="2">The sequence shown here is derived from an EMBL/GenBank/DDBJ whole genome shotgun (WGS) entry which is preliminary data.</text>
</comment>